<keyword evidence="3" id="KW-0863">Zinc-finger</keyword>
<dbReference type="PANTHER" id="PTHR31675:SF8">
    <property type="entry name" value="AXIAL REGULATOR YABBY 4"/>
    <property type="match status" value="1"/>
</dbReference>
<dbReference type="Pfam" id="PF04690">
    <property type="entry name" value="YABBY"/>
    <property type="match status" value="1"/>
</dbReference>
<dbReference type="PANTHER" id="PTHR31675">
    <property type="entry name" value="PROTEIN YABBY 6-RELATED"/>
    <property type="match status" value="1"/>
</dbReference>
<dbReference type="InterPro" id="IPR056775">
    <property type="entry name" value="YABBY_C"/>
</dbReference>
<accession>A0ABD1TCG9</accession>
<keyword evidence="2" id="KW-0479">Metal-binding</keyword>
<dbReference type="EMBL" id="JBFOLJ010000009">
    <property type="protein sequence ID" value="KAL2510233.1"/>
    <property type="molecule type" value="Genomic_DNA"/>
</dbReference>
<keyword evidence="8" id="KW-1185">Reference proteome</keyword>
<proteinExistence type="inferred from homology"/>
<dbReference type="GO" id="GO:0008270">
    <property type="term" value="F:zinc ion binding"/>
    <property type="evidence" value="ECO:0007669"/>
    <property type="project" value="UniProtKB-KW"/>
</dbReference>
<dbReference type="SUPFAM" id="SSF47095">
    <property type="entry name" value="HMG-box"/>
    <property type="match status" value="1"/>
</dbReference>
<evidence type="ECO:0000256" key="1">
    <source>
        <dbReference type="ARBA" id="ARBA00010325"/>
    </source>
</evidence>
<evidence type="ECO:0000256" key="5">
    <source>
        <dbReference type="SAM" id="MobiDB-lite"/>
    </source>
</evidence>
<evidence type="ECO:0000256" key="3">
    <source>
        <dbReference type="ARBA" id="ARBA00022771"/>
    </source>
</evidence>
<gene>
    <name evidence="7" type="ORF">Fot_33880</name>
</gene>
<evidence type="ECO:0000256" key="2">
    <source>
        <dbReference type="ARBA" id="ARBA00022723"/>
    </source>
</evidence>
<reference evidence="8" key="1">
    <citation type="submission" date="2024-07" db="EMBL/GenBank/DDBJ databases">
        <title>Two chromosome-level genome assemblies of Korean endemic species Abeliophyllum distichum and Forsythia ovata (Oleaceae).</title>
        <authorList>
            <person name="Jang H."/>
        </authorList>
    </citation>
    <scope>NUCLEOTIDE SEQUENCE [LARGE SCALE GENOMIC DNA]</scope>
</reference>
<name>A0ABD1TCG9_9LAMI</name>
<comment type="caution">
    <text evidence="7">The sequence shown here is derived from an EMBL/GenBank/DDBJ whole genome shotgun (WGS) entry which is preliminary data.</text>
</comment>
<evidence type="ECO:0000313" key="8">
    <source>
        <dbReference type="Proteomes" id="UP001604277"/>
    </source>
</evidence>
<evidence type="ECO:0000313" key="7">
    <source>
        <dbReference type="EMBL" id="KAL2510233.1"/>
    </source>
</evidence>
<feature type="region of interest" description="Disordered" evidence="5">
    <location>
        <begin position="1"/>
        <end position="46"/>
    </location>
</feature>
<feature type="domain" description="YABBY protein C-terminal" evidence="6">
    <location>
        <begin position="37"/>
        <end position="102"/>
    </location>
</feature>
<comment type="similarity">
    <text evidence="1">Belongs to the YABBY family.</text>
</comment>
<dbReference type="Proteomes" id="UP001604277">
    <property type="component" value="Unassembled WGS sequence"/>
</dbReference>
<dbReference type="Gene3D" id="1.10.30.10">
    <property type="entry name" value="High mobility group box domain"/>
    <property type="match status" value="1"/>
</dbReference>
<dbReference type="InterPro" id="IPR006780">
    <property type="entry name" value="YABBY"/>
</dbReference>
<dbReference type="InterPro" id="IPR036910">
    <property type="entry name" value="HMG_box_dom_sf"/>
</dbReference>
<organism evidence="7 8">
    <name type="scientific">Forsythia ovata</name>
    <dbReference type="NCBI Taxonomy" id="205694"/>
    <lineage>
        <taxon>Eukaryota</taxon>
        <taxon>Viridiplantae</taxon>
        <taxon>Streptophyta</taxon>
        <taxon>Embryophyta</taxon>
        <taxon>Tracheophyta</taxon>
        <taxon>Spermatophyta</taxon>
        <taxon>Magnoliopsida</taxon>
        <taxon>eudicotyledons</taxon>
        <taxon>Gunneridae</taxon>
        <taxon>Pentapetalae</taxon>
        <taxon>asterids</taxon>
        <taxon>lamiids</taxon>
        <taxon>Lamiales</taxon>
        <taxon>Oleaceae</taxon>
        <taxon>Forsythieae</taxon>
        <taxon>Forsythia</taxon>
    </lineage>
</organism>
<dbReference type="AlphaFoldDB" id="A0ABD1TCG9"/>
<dbReference type="GO" id="GO:0032502">
    <property type="term" value="P:developmental process"/>
    <property type="evidence" value="ECO:0007669"/>
    <property type="project" value="UniProtKB-ARBA"/>
</dbReference>
<protein>
    <submittedName>
        <fullName evidence="7">Axial regulator YABBY 4-like</fullName>
    </submittedName>
</protein>
<sequence length="175" mass="19310">MQVQPKQEVFPQELDKDERSVKMHSPSLGFSSEEEEEENISVPINQVINKPPEKRQRAPSAYNCFIKDEIRRLKAEYPGMTHKQAFSTAAKNWAHFPQSQYNGADGCGEGERKMPRYSDSEETHLVSLGCAGALTGSAPAIRCSVLAMPTSIGAAYLCQRGSAGVLPGRLLAWVR</sequence>
<evidence type="ECO:0000259" key="6">
    <source>
        <dbReference type="Pfam" id="PF04690"/>
    </source>
</evidence>
<keyword evidence="4" id="KW-0862">Zinc</keyword>
<evidence type="ECO:0000256" key="4">
    <source>
        <dbReference type="ARBA" id="ARBA00022833"/>
    </source>
</evidence>